<reference evidence="2 3" key="1">
    <citation type="submission" date="2018-08" db="EMBL/GenBank/DDBJ databases">
        <title>A genome reference for cultivated species of the human gut microbiota.</title>
        <authorList>
            <person name="Zou Y."/>
            <person name="Xue W."/>
            <person name="Luo G."/>
        </authorList>
    </citation>
    <scope>NUCLEOTIDE SEQUENCE [LARGE SCALE GENOMIC DNA]</scope>
    <source>
        <strain evidence="2 3">AF37-4</strain>
    </source>
</reference>
<organism evidence="2 3">
    <name type="scientific">Eubacterium ventriosum</name>
    <dbReference type="NCBI Taxonomy" id="39496"/>
    <lineage>
        <taxon>Bacteria</taxon>
        <taxon>Bacillati</taxon>
        <taxon>Bacillota</taxon>
        <taxon>Clostridia</taxon>
        <taxon>Eubacteriales</taxon>
        <taxon>Eubacteriaceae</taxon>
        <taxon>Eubacterium</taxon>
    </lineage>
</organism>
<feature type="compositionally biased region" description="Polar residues" evidence="1">
    <location>
        <begin position="252"/>
        <end position="261"/>
    </location>
</feature>
<evidence type="ECO:0000256" key="1">
    <source>
        <dbReference type="SAM" id="MobiDB-lite"/>
    </source>
</evidence>
<evidence type="ECO:0000313" key="3">
    <source>
        <dbReference type="Proteomes" id="UP000283314"/>
    </source>
</evidence>
<protein>
    <submittedName>
        <fullName evidence="2">Uncharacterized protein</fullName>
    </submittedName>
</protein>
<gene>
    <name evidence="2" type="ORF">DW018_00295</name>
</gene>
<feature type="region of interest" description="Disordered" evidence="1">
    <location>
        <begin position="228"/>
        <end position="261"/>
    </location>
</feature>
<evidence type="ECO:0000313" key="2">
    <source>
        <dbReference type="EMBL" id="RHL47911.1"/>
    </source>
</evidence>
<sequence>MNKEEIEKVISEYRRKNLGNSEVYELVRSDLAYGISKEEVDGYVKDYSLSTSQKEIYSKCLRQRYPINFIQFLMKKVEEQRCPMIIEYFEKGMTVEQLEEVLEQKPKTLAALRSMLQNIYSELSRFTDDSVQNPELLQQFQKQINTIVKKFENQEEKISQMFQAIKEHENNSYNEEKEKLLKQLEDVEQDLVNEKTISSDRNVTIINLRNENNELRSKMQSLNEEIQKKDTELQKERKKVKRLSGQVEEAKSTTTDNTVGANQGKSVLHQEKVQGVADAYTVTGIGTEPYVVVRNTVPDEKKSPAVALIKKLFLSKRSNRYLMKKVIQTDLNEGQIRQVASGMEKGLTYEQLDILIESKAAPERMAGIIELAVLENSLKEG</sequence>
<dbReference type="AlphaFoldDB" id="A0A415LHG9"/>
<dbReference type="Proteomes" id="UP000283314">
    <property type="component" value="Unassembled WGS sequence"/>
</dbReference>
<dbReference type="EMBL" id="QROT01000001">
    <property type="protein sequence ID" value="RHL47911.1"/>
    <property type="molecule type" value="Genomic_DNA"/>
</dbReference>
<dbReference type="RefSeq" id="WP_118379066.1">
    <property type="nucleotide sequence ID" value="NZ_CABJDQ010000001.1"/>
</dbReference>
<dbReference type="GeneID" id="66465672"/>
<name>A0A415LHG9_9FIRM</name>
<comment type="caution">
    <text evidence="2">The sequence shown here is derived from an EMBL/GenBank/DDBJ whole genome shotgun (WGS) entry which is preliminary data.</text>
</comment>
<proteinExistence type="predicted"/>
<accession>A0A415LHG9</accession>